<keyword evidence="2" id="KW-0378">Hydrolase</keyword>
<evidence type="ECO:0000313" key="5">
    <source>
        <dbReference type="EMBL" id="SLM99204.1"/>
    </source>
</evidence>
<proteinExistence type="predicted"/>
<dbReference type="AlphaFoldDB" id="A0A1X6XIT7"/>
<sequence>MSTCDLARAFPQGKDVMRIILSHGVGHAAAPNAASHPDQTALSSSAFLALLRTRLGLTGPDAGSPQRTAQYRALMATVGHPWYRDSFALDPWNTARTVLNLRDDAIAAGWPHDPHAAPTEGAAAQPRLAALAAVEELVVVGSPRQTRATLAPGPADHLRDVLDHLRRLVDGGHASSWPLGIERVDVADARGDLPSLWRTLLDLLADCGVDIAWTEEAPLALADLTVSRGRDEWSTAESAARFLATAPDPSAVVIIAGDDTAVLDQQLRRRGLPTVGATPTTAADPAAQLLPLFLTALIPPLDVHRIAELLALRITTDAEAEAGTQPTATRSVGLVPSAARNALLQALGQEAGISSDPESAWMRALEDLRTAAEAPLATEPTETEPPAVAATAPDPRAQSAWAIAQTLDEFLRTDPVRVTDAGVHLDRLITAVDWLGDRLRRLGGARPSRYLTAAAAHVSSFLQTIDLVGTDTLVVRELDDIVEACAPAATAAAAPAEAAPWTVVTAPSQVPVGADTVLWWSAHNNGASARELWDPHEIAALSATGATVTPAAQHERLAQAAALRGLSRATHVCAFHAETVGGQERHLHPALVHLAGRFAQTRTDLFGETARAVHDVLSSPALAHPIPTQTQGQTWSLRDRSLDVAVVPQQIPAPPTRVSRSLSGDFTHLLPERLSFTQIDRLLRDPLSWTLRYGLNLSAGLGALVPTDNRMLGLLVHAVVEHLVVSGAADDGAVPTRSDVQEVFDRFVPRFASELLLPGSRARLESVRTTTLDSLTELFRTLADRGLHVTGAESEFRSEITLDIAGVPRTIELTGFRDLDAQLTDGRPAVIDLKWTYSPRTYREAVNEGEAVQLSIYSQALDRPDTAPLTAYYMLKQAVFVSADQELDRESRAPGDPAHLWPRIRKSVAHTLTHISQGTFDAPAADTYLATDTGVGHEKKPFNKALAALRDAAQVDGRLLIQERQQYSDFTRLYGLLGDYS</sequence>
<dbReference type="EMBL" id="FWFF01000017">
    <property type="protein sequence ID" value="SLM99204.1"/>
    <property type="molecule type" value="Genomic_DNA"/>
</dbReference>
<dbReference type="Pfam" id="PF12705">
    <property type="entry name" value="PDDEXK_1"/>
    <property type="match status" value="1"/>
</dbReference>
<evidence type="ECO:0000256" key="2">
    <source>
        <dbReference type="ARBA" id="ARBA00022806"/>
    </source>
</evidence>
<protein>
    <recommendedName>
        <fullName evidence="4">PD-(D/E)XK endonuclease-like domain-containing protein</fullName>
    </recommendedName>
</protein>
<dbReference type="InterPro" id="IPR038726">
    <property type="entry name" value="PDDEXK_AddAB-type"/>
</dbReference>
<dbReference type="GO" id="GO:0004386">
    <property type="term" value="F:helicase activity"/>
    <property type="evidence" value="ECO:0007669"/>
    <property type="project" value="UniProtKB-KW"/>
</dbReference>
<keyword evidence="2" id="KW-0347">Helicase</keyword>
<evidence type="ECO:0000259" key="4">
    <source>
        <dbReference type="Pfam" id="PF12705"/>
    </source>
</evidence>
<feature type="domain" description="PD-(D/E)XK endonuclease-like" evidence="4">
    <location>
        <begin position="673"/>
        <end position="922"/>
    </location>
</feature>
<keyword evidence="3" id="KW-0234">DNA repair</keyword>
<name>A0A1X6XIT7_9MICO</name>
<keyword evidence="6" id="KW-1185">Reference proteome</keyword>
<organism evidence="5 6">
    <name type="scientific">Brevibacterium yomogidense</name>
    <dbReference type="NCBI Taxonomy" id="946573"/>
    <lineage>
        <taxon>Bacteria</taxon>
        <taxon>Bacillati</taxon>
        <taxon>Actinomycetota</taxon>
        <taxon>Actinomycetes</taxon>
        <taxon>Micrococcales</taxon>
        <taxon>Brevibacteriaceae</taxon>
        <taxon>Brevibacterium</taxon>
    </lineage>
</organism>
<gene>
    <name evidence="5" type="ORF">FM105_10560</name>
</gene>
<evidence type="ECO:0000313" key="6">
    <source>
        <dbReference type="Proteomes" id="UP000196581"/>
    </source>
</evidence>
<accession>A0A1X6XIT7</accession>
<dbReference type="GO" id="GO:0006281">
    <property type="term" value="P:DNA repair"/>
    <property type="evidence" value="ECO:0007669"/>
    <property type="project" value="UniProtKB-KW"/>
</dbReference>
<dbReference type="Proteomes" id="UP000196581">
    <property type="component" value="Unassembled WGS sequence"/>
</dbReference>
<reference evidence="6" key="1">
    <citation type="submission" date="2017-02" db="EMBL/GenBank/DDBJ databases">
        <authorList>
            <person name="Dridi B."/>
        </authorList>
    </citation>
    <scope>NUCLEOTIDE SEQUENCE [LARGE SCALE GENOMIC DNA]</scope>
    <source>
        <strain evidence="6">B Co 03.10</strain>
    </source>
</reference>
<evidence type="ECO:0000256" key="1">
    <source>
        <dbReference type="ARBA" id="ARBA00022763"/>
    </source>
</evidence>
<keyword evidence="2" id="KW-0547">Nucleotide-binding</keyword>
<keyword evidence="1" id="KW-0227">DNA damage</keyword>
<keyword evidence="2" id="KW-0067">ATP-binding</keyword>
<evidence type="ECO:0000256" key="3">
    <source>
        <dbReference type="ARBA" id="ARBA00023204"/>
    </source>
</evidence>